<reference evidence="2" key="1">
    <citation type="journal article" date="2023" name="Science">
        <title>Genome structures resolve the early diversification of teleost fishes.</title>
        <authorList>
            <person name="Parey E."/>
            <person name="Louis A."/>
            <person name="Montfort J."/>
            <person name="Bouchez O."/>
            <person name="Roques C."/>
            <person name="Iampietro C."/>
            <person name="Lluch J."/>
            <person name="Castinel A."/>
            <person name="Donnadieu C."/>
            <person name="Desvignes T."/>
            <person name="Floi Bucao C."/>
            <person name="Jouanno E."/>
            <person name="Wen M."/>
            <person name="Mejri S."/>
            <person name="Dirks R."/>
            <person name="Jansen H."/>
            <person name="Henkel C."/>
            <person name="Chen W.J."/>
            <person name="Zahm M."/>
            <person name="Cabau C."/>
            <person name="Klopp C."/>
            <person name="Thompson A.W."/>
            <person name="Robinson-Rechavi M."/>
            <person name="Braasch I."/>
            <person name="Lecointre G."/>
            <person name="Bobe J."/>
            <person name="Postlethwait J.H."/>
            <person name="Berthelot C."/>
            <person name="Roest Crollius H."/>
            <person name="Guiguen Y."/>
        </authorList>
    </citation>
    <scope>NUCLEOTIDE SEQUENCE</scope>
    <source>
        <strain evidence="2">WJC10195</strain>
    </source>
</reference>
<evidence type="ECO:0000313" key="2">
    <source>
        <dbReference type="EMBL" id="KAJ8349698.1"/>
    </source>
</evidence>
<sequence length="141" mass="15139">MSSSEQLASGHMGPGIPSRKDSQKNSLRTHSSQELVHIGSSGRQRTGHLSRGGEIPPVRGHIFPGRAGTRVGGSPQPDPQMRFPMAPTSCPKVSAVSPLRKERPGIPPYPQEGVSPGVYNEPNFSKRELVLAQLGPHVHSR</sequence>
<keyword evidence="3" id="KW-1185">Reference proteome</keyword>
<organism evidence="2 3">
    <name type="scientific">Synaphobranchus kaupii</name>
    <name type="common">Kaup's arrowtooth eel</name>
    <dbReference type="NCBI Taxonomy" id="118154"/>
    <lineage>
        <taxon>Eukaryota</taxon>
        <taxon>Metazoa</taxon>
        <taxon>Chordata</taxon>
        <taxon>Craniata</taxon>
        <taxon>Vertebrata</taxon>
        <taxon>Euteleostomi</taxon>
        <taxon>Actinopterygii</taxon>
        <taxon>Neopterygii</taxon>
        <taxon>Teleostei</taxon>
        <taxon>Anguilliformes</taxon>
        <taxon>Synaphobranchidae</taxon>
        <taxon>Synaphobranchus</taxon>
    </lineage>
</organism>
<gene>
    <name evidence="2" type="ORF">SKAU_G00248280</name>
</gene>
<name>A0A9Q1F2C0_SYNKA</name>
<dbReference type="Proteomes" id="UP001152622">
    <property type="component" value="Chromosome 9"/>
</dbReference>
<protein>
    <submittedName>
        <fullName evidence="2">Uncharacterized protein</fullName>
    </submittedName>
</protein>
<evidence type="ECO:0000313" key="3">
    <source>
        <dbReference type="Proteomes" id="UP001152622"/>
    </source>
</evidence>
<feature type="compositionally biased region" description="Polar residues" evidence="1">
    <location>
        <begin position="24"/>
        <end position="34"/>
    </location>
</feature>
<comment type="caution">
    <text evidence="2">The sequence shown here is derived from an EMBL/GenBank/DDBJ whole genome shotgun (WGS) entry which is preliminary data.</text>
</comment>
<feature type="region of interest" description="Disordered" evidence="1">
    <location>
        <begin position="1"/>
        <end position="120"/>
    </location>
</feature>
<proteinExistence type="predicted"/>
<accession>A0A9Q1F2C0</accession>
<evidence type="ECO:0000256" key="1">
    <source>
        <dbReference type="SAM" id="MobiDB-lite"/>
    </source>
</evidence>
<dbReference type="AlphaFoldDB" id="A0A9Q1F2C0"/>
<dbReference type="EMBL" id="JAINUF010000009">
    <property type="protein sequence ID" value="KAJ8349698.1"/>
    <property type="molecule type" value="Genomic_DNA"/>
</dbReference>